<keyword evidence="2" id="KW-1185">Reference proteome</keyword>
<gene>
    <name evidence="1" type="ORF">P5673_027719</name>
</gene>
<protein>
    <submittedName>
        <fullName evidence="1">Uncharacterized protein</fullName>
    </submittedName>
</protein>
<organism evidence="1 2">
    <name type="scientific">Acropora cervicornis</name>
    <name type="common">Staghorn coral</name>
    <dbReference type="NCBI Taxonomy" id="6130"/>
    <lineage>
        <taxon>Eukaryota</taxon>
        <taxon>Metazoa</taxon>
        <taxon>Cnidaria</taxon>
        <taxon>Anthozoa</taxon>
        <taxon>Hexacorallia</taxon>
        <taxon>Scleractinia</taxon>
        <taxon>Astrocoeniina</taxon>
        <taxon>Acroporidae</taxon>
        <taxon>Acropora</taxon>
    </lineage>
</organism>
<proteinExistence type="predicted"/>
<dbReference type="AlphaFoldDB" id="A0AAD9PZ62"/>
<evidence type="ECO:0000313" key="1">
    <source>
        <dbReference type="EMBL" id="KAK2551526.1"/>
    </source>
</evidence>
<name>A0AAD9PZ62_ACRCE</name>
<reference evidence="1" key="1">
    <citation type="journal article" date="2023" name="G3 (Bethesda)">
        <title>Whole genome assembly and annotation of the endangered Caribbean coral Acropora cervicornis.</title>
        <authorList>
            <person name="Selwyn J.D."/>
            <person name="Vollmer S.V."/>
        </authorList>
    </citation>
    <scope>NUCLEOTIDE SEQUENCE</scope>
    <source>
        <strain evidence="1">K2</strain>
    </source>
</reference>
<dbReference type="EMBL" id="JARQWQ010000097">
    <property type="protein sequence ID" value="KAK2551526.1"/>
    <property type="molecule type" value="Genomic_DNA"/>
</dbReference>
<accession>A0AAD9PZ62</accession>
<sequence>MGIALRDSKVGDAVLSRNERFKRENSIDDPLLEGAHLYIGENFVVKHGNPFHLRRKVCSKTKSGVVFTELKQLKPLTKMALSTGAKRMFACANAGGSSEKSEILSFELLQRCFGADLGKTETEVKYFPEGGSITDYTCKMFSTCLGVSVTRAMKFHGELTVEDAEKLLSKKLNGVLMSSKNTMEKWSKQILHIWVTSFVESMLIAEAYYQLPKSLKSNTVVLVTATEYKEVFTN</sequence>
<dbReference type="Proteomes" id="UP001249851">
    <property type="component" value="Unassembled WGS sequence"/>
</dbReference>
<reference evidence="1" key="2">
    <citation type="journal article" date="2023" name="Science">
        <title>Genomic signatures of disease resistance in endangered staghorn corals.</title>
        <authorList>
            <person name="Vollmer S.V."/>
            <person name="Selwyn J.D."/>
            <person name="Despard B.A."/>
            <person name="Roesel C.L."/>
        </authorList>
    </citation>
    <scope>NUCLEOTIDE SEQUENCE</scope>
    <source>
        <strain evidence="1">K2</strain>
    </source>
</reference>
<comment type="caution">
    <text evidence="1">The sequence shown here is derived from an EMBL/GenBank/DDBJ whole genome shotgun (WGS) entry which is preliminary data.</text>
</comment>
<evidence type="ECO:0000313" key="2">
    <source>
        <dbReference type="Proteomes" id="UP001249851"/>
    </source>
</evidence>